<reference evidence="2 3" key="1">
    <citation type="submission" date="2019-03" db="EMBL/GenBank/DDBJ databases">
        <title>Genomics of glacier-inhabiting Cryobacterium strains.</title>
        <authorList>
            <person name="Liu Q."/>
            <person name="Xin Y.-H."/>
        </authorList>
    </citation>
    <scope>NUCLEOTIDE SEQUENCE [LARGE SCALE GENOMIC DNA]</scope>
    <source>
        <strain evidence="3">TMT1-22</strain>
    </source>
</reference>
<keyword evidence="1" id="KW-1133">Transmembrane helix</keyword>
<keyword evidence="3" id="KW-1185">Reference proteome</keyword>
<evidence type="ECO:0000313" key="2">
    <source>
        <dbReference type="EMBL" id="TFC47059.1"/>
    </source>
</evidence>
<keyword evidence="1" id="KW-0812">Transmembrane</keyword>
<keyword evidence="1" id="KW-0472">Membrane</keyword>
<sequence>MSRTPASEELILGGEPRVDLLPPVVKSRQKSKALRRALGLGVVAAVVLVSAGVALASWQATIGQEQLAEAQQRTTGLLAEQTQYIEVRQIQDDVDLSIAARQVGASTEVDWKTYLEEIRAVLPSDVTIDTVDIKAASPLVLFEQPTAPLQAARIATIMLTMTSPSLPTVPEWLTELKSLPGYADGSPGSIKRSETGTYQVDLTLHINEGAYSNRFADSTTTEEK</sequence>
<dbReference type="EMBL" id="SOFY01000047">
    <property type="protein sequence ID" value="TFC47059.1"/>
    <property type="molecule type" value="Genomic_DNA"/>
</dbReference>
<feature type="transmembrane region" description="Helical" evidence="1">
    <location>
        <begin position="37"/>
        <end position="58"/>
    </location>
</feature>
<dbReference type="Proteomes" id="UP000297403">
    <property type="component" value="Unassembled WGS sequence"/>
</dbReference>
<evidence type="ECO:0000256" key="1">
    <source>
        <dbReference type="SAM" id="Phobius"/>
    </source>
</evidence>
<accession>A0AAQ2HFE9</accession>
<dbReference type="AlphaFoldDB" id="A0AAQ2HFE9"/>
<comment type="caution">
    <text evidence="2">The sequence shown here is derived from an EMBL/GenBank/DDBJ whole genome shotgun (WGS) entry which is preliminary data.</text>
</comment>
<proteinExistence type="predicted"/>
<dbReference type="RefSeq" id="WP_134410425.1">
    <property type="nucleotide sequence ID" value="NZ_SOFY01000047.1"/>
</dbReference>
<evidence type="ECO:0008006" key="4">
    <source>
        <dbReference type="Google" id="ProtNLM"/>
    </source>
</evidence>
<evidence type="ECO:0000313" key="3">
    <source>
        <dbReference type="Proteomes" id="UP000297403"/>
    </source>
</evidence>
<gene>
    <name evidence="2" type="ORF">E3O49_08700</name>
</gene>
<name>A0AAQ2HFE9_9MICO</name>
<protein>
    <recommendedName>
        <fullName evidence="4">Fimbrial assembly protein</fullName>
    </recommendedName>
</protein>
<organism evidence="2 3">
    <name type="scientific">Cryobacterium shii</name>
    <dbReference type="NCBI Taxonomy" id="1259235"/>
    <lineage>
        <taxon>Bacteria</taxon>
        <taxon>Bacillati</taxon>
        <taxon>Actinomycetota</taxon>
        <taxon>Actinomycetes</taxon>
        <taxon>Micrococcales</taxon>
        <taxon>Microbacteriaceae</taxon>
        <taxon>Cryobacterium</taxon>
    </lineage>
</organism>